<feature type="signal peptide" evidence="2">
    <location>
        <begin position="1"/>
        <end position="25"/>
    </location>
</feature>
<dbReference type="Proteomes" id="UP001244295">
    <property type="component" value="Unassembled WGS sequence"/>
</dbReference>
<reference evidence="4" key="1">
    <citation type="submission" date="2023-07" db="EMBL/GenBank/DDBJ databases">
        <title>Sorghum-associated microbial communities from plants grown in Nebraska, USA.</title>
        <authorList>
            <person name="Schachtman D."/>
        </authorList>
    </citation>
    <scope>NUCLEOTIDE SEQUENCE</scope>
    <source>
        <strain evidence="4">DS2795</strain>
    </source>
</reference>
<keyword evidence="1 2" id="KW-0732">Signal</keyword>
<dbReference type="GO" id="GO:0009289">
    <property type="term" value="C:pilus"/>
    <property type="evidence" value="ECO:0007669"/>
    <property type="project" value="InterPro"/>
</dbReference>
<accession>A0AAW8DQT9</accession>
<dbReference type="GO" id="GO:0043709">
    <property type="term" value="P:cell adhesion involved in single-species biofilm formation"/>
    <property type="evidence" value="ECO:0007669"/>
    <property type="project" value="TreeGrafter"/>
</dbReference>
<evidence type="ECO:0000313" key="4">
    <source>
        <dbReference type="EMBL" id="MDP9921740.1"/>
    </source>
</evidence>
<dbReference type="Pfam" id="PF00419">
    <property type="entry name" value="Fimbrial"/>
    <property type="match status" value="1"/>
</dbReference>
<proteinExistence type="predicted"/>
<dbReference type="Gene3D" id="2.60.40.1090">
    <property type="entry name" value="Fimbrial-type adhesion domain"/>
    <property type="match status" value="1"/>
</dbReference>
<evidence type="ECO:0000259" key="3">
    <source>
        <dbReference type="Pfam" id="PF00419"/>
    </source>
</evidence>
<dbReference type="InterPro" id="IPR008966">
    <property type="entry name" value="Adhesion_dom_sf"/>
</dbReference>
<dbReference type="AlphaFoldDB" id="A0AAW8DQT9"/>
<dbReference type="EMBL" id="JAUSRR010000001">
    <property type="protein sequence ID" value="MDP9921740.1"/>
    <property type="molecule type" value="Genomic_DNA"/>
</dbReference>
<comment type="caution">
    <text evidence="4">The sequence shown here is derived from an EMBL/GenBank/DDBJ whole genome shotgun (WGS) entry which is preliminary data.</text>
</comment>
<dbReference type="RefSeq" id="WP_307635764.1">
    <property type="nucleotide sequence ID" value="NZ_JAUSRR010000001.1"/>
</dbReference>
<dbReference type="InterPro" id="IPR000259">
    <property type="entry name" value="Adhesion_dom_fimbrial"/>
</dbReference>
<dbReference type="PANTHER" id="PTHR33420">
    <property type="entry name" value="FIMBRIAL SUBUNIT ELFA-RELATED"/>
    <property type="match status" value="1"/>
</dbReference>
<evidence type="ECO:0000313" key="5">
    <source>
        <dbReference type="Proteomes" id="UP001244295"/>
    </source>
</evidence>
<gene>
    <name evidence="4" type="ORF">J2W25_000745</name>
</gene>
<evidence type="ECO:0000256" key="1">
    <source>
        <dbReference type="ARBA" id="ARBA00022729"/>
    </source>
</evidence>
<dbReference type="InterPro" id="IPR036937">
    <property type="entry name" value="Adhesion_dom_fimbrial_sf"/>
</dbReference>
<sequence>MNKNLISIAAAATLGLLTLVPAAHAADGQIDFTGSVIASSCTINGGAPSFTVTLPPVSTKALDVTGKTAGRVPVSISLSNCTAGSKVRAHFESGPSTNGAGRLVADASGAANVDLQLLNESFAPVAAGAEAQGTTFVSVPVSGDVELKYYVEYYSTGAATAGAVKSRVSYTIAYE</sequence>
<dbReference type="PANTHER" id="PTHR33420:SF3">
    <property type="entry name" value="FIMBRIAL SUBUNIT ELFA"/>
    <property type="match status" value="1"/>
</dbReference>
<organism evidence="4 5">
    <name type="scientific">Variovorax boronicumulans</name>
    <dbReference type="NCBI Taxonomy" id="436515"/>
    <lineage>
        <taxon>Bacteria</taxon>
        <taxon>Pseudomonadati</taxon>
        <taxon>Pseudomonadota</taxon>
        <taxon>Betaproteobacteria</taxon>
        <taxon>Burkholderiales</taxon>
        <taxon>Comamonadaceae</taxon>
        <taxon>Variovorax</taxon>
    </lineage>
</organism>
<name>A0AAW8DQT9_9BURK</name>
<dbReference type="InterPro" id="IPR050263">
    <property type="entry name" value="Bact_Fimbrial_Adh_Pro"/>
</dbReference>
<feature type="domain" description="Fimbrial-type adhesion" evidence="3">
    <location>
        <begin position="30"/>
        <end position="174"/>
    </location>
</feature>
<evidence type="ECO:0000256" key="2">
    <source>
        <dbReference type="SAM" id="SignalP"/>
    </source>
</evidence>
<dbReference type="SUPFAM" id="SSF49401">
    <property type="entry name" value="Bacterial adhesins"/>
    <property type="match status" value="1"/>
</dbReference>
<protein>
    <submittedName>
        <fullName evidence="4">Major type 1 subunit fimbrin (Pilin)</fullName>
    </submittedName>
</protein>
<feature type="chain" id="PRO_5043375838" evidence="2">
    <location>
        <begin position="26"/>
        <end position="175"/>
    </location>
</feature>